<dbReference type="EMBL" id="ML240450">
    <property type="protein sequence ID" value="TKS65140.1"/>
    <property type="molecule type" value="Genomic_DNA"/>
</dbReference>
<proteinExistence type="predicted"/>
<protein>
    <submittedName>
        <fullName evidence="1">Uncharacterized protein</fullName>
    </submittedName>
</protein>
<sequence length="85" mass="9225">MDLLRQSESVMMKYPTGSSTALLPEVYGEKGWTCLKLLNLKALELQPDDSECNAGCAIALHRREMKVLETLKEGEAASSSPGGQP</sequence>
<keyword evidence="2" id="KW-1185">Reference proteome</keyword>
<dbReference type="Gene3D" id="1.25.40.10">
    <property type="entry name" value="Tetratricopeptide repeat domain"/>
    <property type="match status" value="1"/>
</dbReference>
<organism evidence="1 2">
    <name type="scientific">Collichthys lucidus</name>
    <name type="common">Big head croaker</name>
    <name type="synonym">Sciaena lucida</name>
    <dbReference type="NCBI Taxonomy" id="240159"/>
    <lineage>
        <taxon>Eukaryota</taxon>
        <taxon>Metazoa</taxon>
        <taxon>Chordata</taxon>
        <taxon>Craniata</taxon>
        <taxon>Vertebrata</taxon>
        <taxon>Euteleostomi</taxon>
        <taxon>Actinopterygii</taxon>
        <taxon>Neopterygii</taxon>
        <taxon>Teleostei</taxon>
        <taxon>Neoteleostei</taxon>
        <taxon>Acanthomorphata</taxon>
        <taxon>Eupercaria</taxon>
        <taxon>Sciaenidae</taxon>
        <taxon>Collichthys</taxon>
    </lineage>
</organism>
<evidence type="ECO:0000313" key="2">
    <source>
        <dbReference type="Proteomes" id="UP000298787"/>
    </source>
</evidence>
<name>A0A4U5TUW4_COLLU</name>
<dbReference type="AlphaFoldDB" id="A0A4U5TUW4"/>
<dbReference type="InterPro" id="IPR011990">
    <property type="entry name" value="TPR-like_helical_dom_sf"/>
</dbReference>
<gene>
    <name evidence="1" type="ORF">D9C73_028414</name>
</gene>
<accession>A0A4U5TUW4</accession>
<dbReference type="STRING" id="240159.A0A4U5TUW4"/>
<evidence type="ECO:0000313" key="1">
    <source>
        <dbReference type="EMBL" id="TKS65140.1"/>
    </source>
</evidence>
<reference evidence="1 2" key="1">
    <citation type="submission" date="2019-01" db="EMBL/GenBank/DDBJ databases">
        <title>Genome Assembly of Collichthys lucidus.</title>
        <authorList>
            <person name="Cai M."/>
            <person name="Xiao S."/>
        </authorList>
    </citation>
    <scope>NUCLEOTIDE SEQUENCE [LARGE SCALE GENOMIC DNA]</scope>
    <source>
        <strain evidence="1">JT15FE1705JMU</strain>
        <tissue evidence="1">Muscle</tissue>
    </source>
</reference>
<dbReference type="Proteomes" id="UP000298787">
    <property type="component" value="Unassembled WGS sequence"/>
</dbReference>